<accession>A0A1H7AH79</accession>
<dbReference type="Pfam" id="PF00583">
    <property type="entry name" value="Acetyltransf_1"/>
    <property type="match status" value="1"/>
</dbReference>
<dbReference type="STRING" id="1043493.SAMN05421637_2538"/>
<evidence type="ECO:0000313" key="4">
    <source>
        <dbReference type="EMBL" id="SEJ64276.1"/>
    </source>
</evidence>
<name>A0A1H7AH79_9MICO</name>
<dbReference type="PANTHER" id="PTHR43877">
    <property type="entry name" value="AMINOALKYLPHOSPHONATE N-ACETYLTRANSFERASE-RELATED-RELATED"/>
    <property type="match status" value="1"/>
</dbReference>
<dbReference type="Proteomes" id="UP000183315">
    <property type="component" value="Unassembled WGS sequence"/>
</dbReference>
<protein>
    <submittedName>
        <fullName evidence="4">Protein N-acetyltransferase, RimJ/RimL family</fullName>
    </submittedName>
</protein>
<dbReference type="InterPro" id="IPR016181">
    <property type="entry name" value="Acyl_CoA_acyltransferase"/>
</dbReference>
<dbReference type="AlphaFoldDB" id="A0A1H7AH79"/>
<keyword evidence="1 4" id="KW-0808">Transferase</keyword>
<feature type="domain" description="N-acetyltransferase" evidence="3">
    <location>
        <begin position="3"/>
        <end position="175"/>
    </location>
</feature>
<dbReference type="OrthoDB" id="9799092at2"/>
<evidence type="ECO:0000313" key="5">
    <source>
        <dbReference type="Proteomes" id="UP000183315"/>
    </source>
</evidence>
<dbReference type="InterPro" id="IPR000182">
    <property type="entry name" value="GNAT_dom"/>
</dbReference>
<dbReference type="EMBL" id="FNZI01000006">
    <property type="protein sequence ID" value="SEJ64276.1"/>
    <property type="molecule type" value="Genomic_DNA"/>
</dbReference>
<dbReference type="CDD" id="cd04301">
    <property type="entry name" value="NAT_SF"/>
    <property type="match status" value="1"/>
</dbReference>
<organism evidence="4 5">
    <name type="scientific">Demequina mangrovi</name>
    <dbReference type="NCBI Taxonomy" id="1043493"/>
    <lineage>
        <taxon>Bacteria</taxon>
        <taxon>Bacillati</taxon>
        <taxon>Actinomycetota</taxon>
        <taxon>Actinomycetes</taxon>
        <taxon>Micrococcales</taxon>
        <taxon>Demequinaceae</taxon>
        <taxon>Demequina</taxon>
    </lineage>
</organism>
<dbReference type="SUPFAM" id="SSF55729">
    <property type="entry name" value="Acyl-CoA N-acyltransferases (Nat)"/>
    <property type="match status" value="1"/>
</dbReference>
<evidence type="ECO:0000256" key="2">
    <source>
        <dbReference type="ARBA" id="ARBA00023315"/>
    </source>
</evidence>
<evidence type="ECO:0000256" key="1">
    <source>
        <dbReference type="ARBA" id="ARBA00022679"/>
    </source>
</evidence>
<keyword evidence="2" id="KW-0012">Acyltransferase</keyword>
<dbReference type="PROSITE" id="PS51186">
    <property type="entry name" value="GNAT"/>
    <property type="match status" value="1"/>
</dbReference>
<dbReference type="InterPro" id="IPR050832">
    <property type="entry name" value="Bact_Acetyltransf"/>
</dbReference>
<gene>
    <name evidence="4" type="ORF">SAMN05421637_2538</name>
</gene>
<keyword evidence="5" id="KW-1185">Reference proteome</keyword>
<proteinExistence type="predicted"/>
<dbReference type="RefSeq" id="WP_042215895.1">
    <property type="nucleotide sequence ID" value="NZ_BBLU01000014.1"/>
</dbReference>
<evidence type="ECO:0000259" key="3">
    <source>
        <dbReference type="PROSITE" id="PS51186"/>
    </source>
</evidence>
<reference evidence="5" key="1">
    <citation type="submission" date="2016-10" db="EMBL/GenBank/DDBJ databases">
        <authorList>
            <person name="Varghese N."/>
        </authorList>
    </citation>
    <scope>NUCLEOTIDE SEQUENCE [LARGE SCALE GENOMIC DNA]</scope>
    <source>
        <strain evidence="5">DSM 24868</strain>
    </source>
</reference>
<sequence>MAPTIRRIVPEDWARARDLRLEALADPEARIAFLTTLDDARAEPDEFWRDRAARAASGGEVLQLLAEDGGALVGTVAVLVQGEGSADYFGAIVTERRAALIGVYVVPASRSAGLLAALVDEACAWTRSHGLATLYLDVHADNVRARRAYERLGFALAGHTFESASGHMLQMVRAL</sequence>
<dbReference type="GO" id="GO:0016747">
    <property type="term" value="F:acyltransferase activity, transferring groups other than amino-acyl groups"/>
    <property type="evidence" value="ECO:0007669"/>
    <property type="project" value="InterPro"/>
</dbReference>
<dbReference type="eggNOG" id="COG0456">
    <property type="taxonomic scope" value="Bacteria"/>
</dbReference>
<dbReference type="Gene3D" id="3.40.630.30">
    <property type="match status" value="1"/>
</dbReference>